<name>A0A6P1VQG5_9BACT</name>
<keyword evidence="2" id="KW-1185">Reference proteome</keyword>
<evidence type="ECO:0000313" key="2">
    <source>
        <dbReference type="Proteomes" id="UP000464577"/>
    </source>
</evidence>
<accession>A0A6P1VQG5</accession>
<reference evidence="1 2" key="1">
    <citation type="submission" date="2019-11" db="EMBL/GenBank/DDBJ databases">
        <title>Spirosoma endbachense sp. nov., isolated from a natural salt meadow.</title>
        <authorList>
            <person name="Rojas J."/>
            <person name="Ambika Manirajan B."/>
            <person name="Ratering S."/>
            <person name="Suarez C."/>
            <person name="Geissler-Plaum R."/>
            <person name="Schnell S."/>
        </authorList>
    </citation>
    <scope>NUCLEOTIDE SEQUENCE [LARGE SCALE GENOMIC DNA]</scope>
    <source>
        <strain evidence="1 2">I-24</strain>
    </source>
</reference>
<dbReference type="AlphaFoldDB" id="A0A6P1VQG5"/>
<evidence type="ECO:0000313" key="1">
    <source>
        <dbReference type="EMBL" id="QHV94935.1"/>
    </source>
</evidence>
<dbReference type="RefSeq" id="WP_162385351.1">
    <property type="nucleotide sequence ID" value="NZ_CP045997.1"/>
</dbReference>
<gene>
    <name evidence="1" type="ORF">GJR95_07840</name>
</gene>
<dbReference type="KEGG" id="senf:GJR95_07840"/>
<organism evidence="1 2">
    <name type="scientific">Spirosoma endbachense</name>
    <dbReference type="NCBI Taxonomy" id="2666025"/>
    <lineage>
        <taxon>Bacteria</taxon>
        <taxon>Pseudomonadati</taxon>
        <taxon>Bacteroidota</taxon>
        <taxon>Cytophagia</taxon>
        <taxon>Cytophagales</taxon>
        <taxon>Cytophagaceae</taxon>
        <taxon>Spirosoma</taxon>
    </lineage>
</organism>
<sequence length="122" mass="13978">MKTIMMLVNMVMMVTAVYPQVVQRPTRAVPPKIYSQQSVITLLNNTKDLLKFQLRYDTPGAQWATYQLSAGERKAVPVRGSYLNLYMANTGKLPLTYSLVAGKNYQFYWSVPRGMYDVDLMQ</sequence>
<dbReference type="Proteomes" id="UP000464577">
    <property type="component" value="Chromosome"/>
</dbReference>
<dbReference type="EMBL" id="CP045997">
    <property type="protein sequence ID" value="QHV94935.1"/>
    <property type="molecule type" value="Genomic_DNA"/>
</dbReference>
<protein>
    <submittedName>
        <fullName evidence="1">Uncharacterized protein</fullName>
    </submittedName>
</protein>
<proteinExistence type="predicted"/>